<feature type="transmembrane region" description="Helical" evidence="1">
    <location>
        <begin position="43"/>
        <end position="67"/>
    </location>
</feature>
<reference evidence="2 3" key="1">
    <citation type="journal article" date="2019" name="Appl. Environ. Microbiol.">
        <title>Environmental Evidence and Genomic Insight of Iron-oxidizing Bacteria Preference Towards More Corrosion Resistant Stainless Steel at Higher Salinities.</title>
        <authorList>
            <person name="Garrison C.E."/>
            <person name="Price K.A."/>
            <person name="Field E.K."/>
        </authorList>
    </citation>
    <scope>NUCLEOTIDE SEQUENCE [LARGE SCALE GENOMIC DNA]</scope>
    <source>
        <strain evidence="2 3">P3</strain>
    </source>
</reference>
<comment type="caution">
    <text evidence="2">The sequence shown here is derived from an EMBL/GenBank/DDBJ whole genome shotgun (WGS) entry which is preliminary data.</text>
</comment>
<dbReference type="RefSeq" id="WP_138238279.1">
    <property type="nucleotide sequence ID" value="NZ_VBRY01000002.1"/>
</dbReference>
<organism evidence="2 3">
    <name type="scientific">Mariprofundus erugo</name>
    <dbReference type="NCBI Taxonomy" id="2528639"/>
    <lineage>
        <taxon>Bacteria</taxon>
        <taxon>Pseudomonadati</taxon>
        <taxon>Pseudomonadota</taxon>
        <taxon>Candidatius Mariprofundia</taxon>
        <taxon>Mariprofundales</taxon>
        <taxon>Mariprofundaceae</taxon>
        <taxon>Mariprofundus</taxon>
    </lineage>
</organism>
<dbReference type="AlphaFoldDB" id="A0A5R9GRY2"/>
<dbReference type="Gene3D" id="1.25.40.10">
    <property type="entry name" value="Tetratricopeptide repeat domain"/>
    <property type="match status" value="1"/>
</dbReference>
<dbReference type="SUPFAM" id="SSF48452">
    <property type="entry name" value="TPR-like"/>
    <property type="match status" value="1"/>
</dbReference>
<dbReference type="EMBL" id="VBRY01000002">
    <property type="protein sequence ID" value="TLS68660.1"/>
    <property type="molecule type" value="Genomic_DNA"/>
</dbReference>
<dbReference type="Proteomes" id="UP000306585">
    <property type="component" value="Unassembled WGS sequence"/>
</dbReference>
<keyword evidence="1" id="KW-1133">Transmembrane helix</keyword>
<gene>
    <name evidence="2" type="ORF">FEF65_02855</name>
</gene>
<evidence type="ECO:0000313" key="3">
    <source>
        <dbReference type="Proteomes" id="UP000306585"/>
    </source>
</evidence>
<keyword evidence="1" id="KW-0812">Transmembrane</keyword>
<sequence length="385" mass="43081">MRLVFLLVLALAVCVVLLAFPDIADQTLRLEAFGWIFETRQGTFMIALFMILLLVWLVRSLMVALLSGPGHIWQSLRLGSSNRRERRLQEAIARWLNGNGDLDPRLLKRSKGIFPEWAIEMLAVISTPARELPAPDADKGPLLTALTARMATSMLADFKPDLAVRKAHLRAWLQSSPNAALARARMADVLEEEENWPELVTLLEESWKKGLQSAAATKPRLVHAYLKFAESVPEQAPAILRKAYRLNPDDGKLLLAYGQAEIADGKSVNATRLWLNHLQFRDDMAIARALLLLLQQDEPMKNYRKLERKGSAGISHSLRWMRAELAASVKLDGLAREQMQLLADEADYPAAWESLGRWYEAAGEYQAAASCLNRALARAVGQQLS</sequence>
<proteinExistence type="predicted"/>
<evidence type="ECO:0000256" key="1">
    <source>
        <dbReference type="SAM" id="Phobius"/>
    </source>
</evidence>
<protein>
    <recommendedName>
        <fullName evidence="4">HemY N-terminal domain-containing protein</fullName>
    </recommendedName>
</protein>
<name>A0A5R9GRY2_9PROT</name>
<accession>A0A5R9GRY2</accession>
<evidence type="ECO:0008006" key="4">
    <source>
        <dbReference type="Google" id="ProtNLM"/>
    </source>
</evidence>
<keyword evidence="1" id="KW-0472">Membrane</keyword>
<dbReference type="InterPro" id="IPR011990">
    <property type="entry name" value="TPR-like_helical_dom_sf"/>
</dbReference>
<keyword evidence="3" id="KW-1185">Reference proteome</keyword>
<evidence type="ECO:0000313" key="2">
    <source>
        <dbReference type="EMBL" id="TLS68660.1"/>
    </source>
</evidence>